<dbReference type="SMR" id="A0A0R0CY49"/>
<dbReference type="PANTHER" id="PTHR36920">
    <property type="match status" value="1"/>
</dbReference>
<organism evidence="2 3">
    <name type="scientific">Stenotrophomonas chelatiphaga</name>
    <dbReference type="NCBI Taxonomy" id="517011"/>
    <lineage>
        <taxon>Bacteria</taxon>
        <taxon>Pseudomonadati</taxon>
        <taxon>Pseudomonadota</taxon>
        <taxon>Gammaproteobacteria</taxon>
        <taxon>Lysobacterales</taxon>
        <taxon>Lysobacteraceae</taxon>
        <taxon>Stenotrophomonas</taxon>
    </lineage>
</organism>
<dbReference type="RefSeq" id="WP_057508097.1">
    <property type="nucleotide sequence ID" value="NZ_LDJK01000029.1"/>
</dbReference>
<comment type="caution">
    <text evidence="2">The sequence shown here is derived from an EMBL/GenBank/DDBJ whole genome shotgun (WGS) entry which is preliminary data.</text>
</comment>
<dbReference type="GO" id="GO:0019867">
    <property type="term" value="C:outer membrane"/>
    <property type="evidence" value="ECO:0007669"/>
    <property type="project" value="InterPro"/>
</dbReference>
<reference evidence="2 3" key="1">
    <citation type="submission" date="2015-05" db="EMBL/GenBank/DDBJ databases">
        <title>Genome sequencing and analysis of members of genus Stenotrophomonas.</title>
        <authorList>
            <person name="Patil P.P."/>
            <person name="Midha S."/>
            <person name="Patil P.B."/>
        </authorList>
    </citation>
    <scope>NUCLEOTIDE SEQUENCE [LARGE SCALE GENOMIC DNA]</scope>
    <source>
        <strain evidence="2 3">DSM 21508</strain>
    </source>
</reference>
<keyword evidence="1" id="KW-0732">Signal</keyword>
<dbReference type="Gene3D" id="2.40.160.20">
    <property type="match status" value="1"/>
</dbReference>
<name>A0A0R0CY49_9GAMM</name>
<evidence type="ECO:0008006" key="4">
    <source>
        <dbReference type="Google" id="ProtNLM"/>
    </source>
</evidence>
<sequence length="197" mass="20805">MRSLLLTTCLVAFASPAAFAADDTDTASKKRIGVTAGYTVGDAGPAPTASISYLFNDHWAAEVWGTADKLQQNMRIKSGPRVGTYAHQPVALSVQYHFGNADAVFRPFLGVGSFTSNISDVQVTAPAAPAATNIHGRSSAGYIVTAGLDMNINETWFARLDARLLYASDMRLDTAAAPDQEIKGSMPVAGFSVGARF</sequence>
<feature type="chain" id="PRO_5006394795" description="OmpW family protein" evidence="1">
    <location>
        <begin position="21"/>
        <end position="197"/>
    </location>
</feature>
<evidence type="ECO:0000313" key="3">
    <source>
        <dbReference type="Proteomes" id="UP000051386"/>
    </source>
</evidence>
<dbReference type="GO" id="GO:0055085">
    <property type="term" value="P:transmembrane transport"/>
    <property type="evidence" value="ECO:0007669"/>
    <property type="project" value="TreeGrafter"/>
</dbReference>
<dbReference type="PANTHER" id="PTHR36920:SF1">
    <property type="entry name" value="OUTER MEMBRANE PROTEIN W"/>
    <property type="match status" value="1"/>
</dbReference>
<keyword evidence="3" id="KW-1185">Reference proteome</keyword>
<dbReference type="Proteomes" id="UP000051386">
    <property type="component" value="Unassembled WGS sequence"/>
</dbReference>
<feature type="signal peptide" evidence="1">
    <location>
        <begin position="1"/>
        <end position="20"/>
    </location>
</feature>
<dbReference type="SUPFAM" id="SSF56925">
    <property type="entry name" value="OMPA-like"/>
    <property type="match status" value="1"/>
</dbReference>
<gene>
    <name evidence="2" type="ORF">ABB28_07855</name>
</gene>
<dbReference type="Pfam" id="PF03922">
    <property type="entry name" value="OmpW"/>
    <property type="match status" value="1"/>
</dbReference>
<protein>
    <recommendedName>
        <fullName evidence="4">OmpW family protein</fullName>
    </recommendedName>
</protein>
<evidence type="ECO:0000313" key="2">
    <source>
        <dbReference type="EMBL" id="KRG74213.1"/>
    </source>
</evidence>
<dbReference type="InterPro" id="IPR011250">
    <property type="entry name" value="OMP/PagP_B-barrel"/>
</dbReference>
<proteinExistence type="predicted"/>
<dbReference type="EMBL" id="LDJK01000029">
    <property type="protein sequence ID" value="KRG74213.1"/>
    <property type="molecule type" value="Genomic_DNA"/>
</dbReference>
<dbReference type="InterPro" id="IPR005618">
    <property type="entry name" value="OMPW"/>
</dbReference>
<evidence type="ECO:0000256" key="1">
    <source>
        <dbReference type="SAM" id="SignalP"/>
    </source>
</evidence>
<dbReference type="AlphaFoldDB" id="A0A0R0CY49"/>
<dbReference type="PATRIC" id="fig|517011.3.peg.1199"/>
<accession>A0A0R0CY49</accession>